<keyword evidence="4 11" id="KW-0418">Kinase</keyword>
<dbReference type="RefSeq" id="WP_272135133.1">
    <property type="nucleotide sequence ID" value="NZ_JAQNDM010000002.1"/>
</dbReference>
<evidence type="ECO:0000259" key="9">
    <source>
        <dbReference type="PROSITE" id="PS50110"/>
    </source>
</evidence>
<dbReference type="Pfam" id="PF00072">
    <property type="entry name" value="Response_reg"/>
    <property type="match status" value="1"/>
</dbReference>
<evidence type="ECO:0000256" key="6">
    <source>
        <dbReference type="PROSITE-ProRule" id="PRU00169"/>
    </source>
</evidence>
<dbReference type="SMART" id="SM00448">
    <property type="entry name" value="REC"/>
    <property type="match status" value="1"/>
</dbReference>
<protein>
    <submittedName>
        <fullName evidence="11">Protein kinase</fullName>
    </submittedName>
</protein>
<dbReference type="InterPro" id="IPR001054">
    <property type="entry name" value="A/G_cyclase"/>
</dbReference>
<evidence type="ECO:0000256" key="7">
    <source>
        <dbReference type="SAM" id="MobiDB-lite"/>
    </source>
</evidence>
<reference evidence="11 12" key="1">
    <citation type="submission" date="2022-11" db="EMBL/GenBank/DDBJ databases">
        <title>Minimal conservation of predation-associated metabolite biosynthetic gene clusters underscores biosynthetic potential of Myxococcota including descriptions for ten novel species: Archangium lansinium sp. nov., Myxococcus landrumus sp. nov., Nannocystis bai.</title>
        <authorList>
            <person name="Ahearne A."/>
            <person name="Stevens C."/>
            <person name="Dowd S."/>
        </authorList>
    </citation>
    <scope>NUCLEOTIDE SEQUENCE [LARGE SCALE GENOMIC DNA]</scope>
    <source>
        <strain evidence="11 12">NCWAL01</strain>
    </source>
</reference>
<keyword evidence="2" id="KW-0808">Transferase</keyword>
<feature type="region of interest" description="Disordered" evidence="7">
    <location>
        <begin position="640"/>
        <end position="665"/>
    </location>
</feature>
<dbReference type="CDD" id="cd14014">
    <property type="entry name" value="STKc_PknB_like"/>
    <property type="match status" value="1"/>
</dbReference>
<proteinExistence type="predicted"/>
<dbReference type="Gene3D" id="1.10.510.10">
    <property type="entry name" value="Transferase(Phosphotransferase) domain 1"/>
    <property type="match status" value="1"/>
</dbReference>
<dbReference type="Gene3D" id="3.40.50.2300">
    <property type="match status" value="1"/>
</dbReference>
<dbReference type="PANTHER" id="PTHR43289">
    <property type="entry name" value="MITOGEN-ACTIVATED PROTEIN KINASE KINASE KINASE 20-RELATED"/>
    <property type="match status" value="1"/>
</dbReference>
<evidence type="ECO:0000259" key="10">
    <source>
        <dbReference type="PROSITE" id="PS50125"/>
    </source>
</evidence>
<dbReference type="CDD" id="cd17536">
    <property type="entry name" value="REC_YesN-like"/>
    <property type="match status" value="1"/>
</dbReference>
<sequence>MSGRQVGGRYILEKKIAGGGMGAIWLAHDPQLDRKVALKLTTSLRISSDSARRQFEQEARAIAQFRHPNVVQIYDFGLDKGEDPYIVMELLDGEDLEARLRRQQQIPPASVAAVLLQVGKALTAAHTAGIVHRDLKPANIFLARVDGEEVVKILDFGLARLVQRPEEVSFDTPSDGMIGTLRYMSPEQIRGDRALDHRSDLWSISVVIYRALTGQFPFPIELVGPLLSGTFHPPDVAPSTLKLGLSPELDGFFMRALHPDPTQRFGSAHEMVAAFATIVKTAERPQAARILVVDDEPDVEMLLKQAFRRQIRDNVYQFYFASDGENALEKLRQYPDIEVIVTDINMPRMDGLALLSRVSEAYPLAKVIIVSAYSDMTNLRTAMNRGAYDFLVKPLDFQDLETTLNKTLRHVRELRQMARSIKENELLALFVQSTVLSLLRTLTQGREALSGERVDSTVVFISFKDFTAATRHESPAGIVRKLNENLHVIVPELTSRQGVVDKFMGDTVVAVFRGHEHLFRALTACMSIRLELQTRAFRSGDQSPYGHGVSIGLDSGKVVAGGLGSHDLGRLEYAVLGEVVTTAGLLSSVAGRDQILVTERLSQRLAESFRCQLLTARLLPGSNEPVNVYEVIGPYHAATLPDESATKPNTQGSPPVEAFLAQDPK</sequence>
<dbReference type="Gene3D" id="3.30.200.20">
    <property type="entry name" value="Phosphorylase Kinase, domain 1"/>
    <property type="match status" value="1"/>
</dbReference>
<keyword evidence="3" id="KW-0547">Nucleotide-binding</keyword>
<evidence type="ECO:0000259" key="8">
    <source>
        <dbReference type="PROSITE" id="PS50011"/>
    </source>
</evidence>
<dbReference type="Proteomes" id="UP001221838">
    <property type="component" value="Unassembled WGS sequence"/>
</dbReference>
<keyword evidence="12" id="KW-1185">Reference proteome</keyword>
<feature type="modified residue" description="4-aspartylphosphate" evidence="6">
    <location>
        <position position="343"/>
    </location>
</feature>
<dbReference type="SMART" id="SM00044">
    <property type="entry name" value="CYCc"/>
    <property type="match status" value="1"/>
</dbReference>
<dbReference type="Pfam" id="PF00069">
    <property type="entry name" value="Pkinase"/>
    <property type="match status" value="1"/>
</dbReference>
<dbReference type="InterPro" id="IPR029787">
    <property type="entry name" value="Nucleotide_cyclase"/>
</dbReference>
<dbReference type="GO" id="GO:0016301">
    <property type="term" value="F:kinase activity"/>
    <property type="evidence" value="ECO:0007669"/>
    <property type="project" value="UniProtKB-KW"/>
</dbReference>
<dbReference type="SUPFAM" id="SSF52172">
    <property type="entry name" value="CheY-like"/>
    <property type="match status" value="1"/>
</dbReference>
<dbReference type="PROSITE" id="PS50110">
    <property type="entry name" value="RESPONSE_REGULATORY"/>
    <property type="match status" value="1"/>
</dbReference>
<evidence type="ECO:0000256" key="3">
    <source>
        <dbReference type="ARBA" id="ARBA00022741"/>
    </source>
</evidence>
<dbReference type="PROSITE" id="PS50125">
    <property type="entry name" value="GUANYLATE_CYCLASE_2"/>
    <property type="match status" value="1"/>
</dbReference>
<dbReference type="Gene3D" id="3.30.70.1230">
    <property type="entry name" value="Nucleotide cyclase"/>
    <property type="match status" value="1"/>
</dbReference>
<dbReference type="PROSITE" id="PS50011">
    <property type="entry name" value="PROTEIN_KINASE_DOM"/>
    <property type="match status" value="1"/>
</dbReference>
<dbReference type="CDD" id="cd07302">
    <property type="entry name" value="CHD"/>
    <property type="match status" value="1"/>
</dbReference>
<feature type="domain" description="Protein kinase" evidence="8">
    <location>
        <begin position="10"/>
        <end position="276"/>
    </location>
</feature>
<dbReference type="SUPFAM" id="SSF56112">
    <property type="entry name" value="Protein kinase-like (PK-like)"/>
    <property type="match status" value="1"/>
</dbReference>
<organism evidence="11 12">
    <name type="scientific">Stigmatella ashevillensis</name>
    <dbReference type="NCBI Taxonomy" id="2995309"/>
    <lineage>
        <taxon>Bacteria</taxon>
        <taxon>Pseudomonadati</taxon>
        <taxon>Myxococcota</taxon>
        <taxon>Myxococcia</taxon>
        <taxon>Myxococcales</taxon>
        <taxon>Cystobacterineae</taxon>
        <taxon>Archangiaceae</taxon>
        <taxon>Stigmatella</taxon>
    </lineage>
</organism>
<dbReference type="InterPro" id="IPR000719">
    <property type="entry name" value="Prot_kinase_dom"/>
</dbReference>
<dbReference type="SUPFAM" id="SSF55073">
    <property type="entry name" value="Nucleotide cyclase"/>
    <property type="match status" value="1"/>
</dbReference>
<dbReference type="EMBL" id="JAQNDM010000002">
    <property type="protein sequence ID" value="MDC0707869.1"/>
    <property type="molecule type" value="Genomic_DNA"/>
</dbReference>
<feature type="domain" description="Guanylate cyclase" evidence="10">
    <location>
        <begin position="457"/>
        <end position="587"/>
    </location>
</feature>
<dbReference type="PANTHER" id="PTHR43289:SF6">
    <property type="entry name" value="SERINE_THREONINE-PROTEIN KINASE NEKL-3"/>
    <property type="match status" value="1"/>
</dbReference>
<feature type="domain" description="Response regulatory" evidence="9">
    <location>
        <begin position="289"/>
        <end position="408"/>
    </location>
</feature>
<name>A0ABT5D2H9_9BACT</name>
<accession>A0ABT5D2H9</accession>
<evidence type="ECO:0000313" key="11">
    <source>
        <dbReference type="EMBL" id="MDC0707869.1"/>
    </source>
</evidence>
<evidence type="ECO:0000256" key="1">
    <source>
        <dbReference type="ARBA" id="ARBA00004167"/>
    </source>
</evidence>
<dbReference type="InterPro" id="IPR001789">
    <property type="entry name" value="Sig_transdc_resp-reg_receiver"/>
</dbReference>
<keyword evidence="5" id="KW-0067">ATP-binding</keyword>
<comment type="caution">
    <text evidence="11">The sequence shown here is derived from an EMBL/GenBank/DDBJ whole genome shotgun (WGS) entry which is preliminary data.</text>
</comment>
<dbReference type="SMART" id="SM00220">
    <property type="entry name" value="S_TKc"/>
    <property type="match status" value="1"/>
</dbReference>
<gene>
    <name evidence="11" type="ORF">POL68_05250</name>
</gene>
<comment type="subcellular location">
    <subcellularLocation>
        <location evidence="1">Membrane</location>
        <topology evidence="1">Single-pass membrane protein</topology>
    </subcellularLocation>
</comment>
<dbReference type="InterPro" id="IPR011009">
    <property type="entry name" value="Kinase-like_dom_sf"/>
</dbReference>
<evidence type="ECO:0000313" key="12">
    <source>
        <dbReference type="Proteomes" id="UP001221838"/>
    </source>
</evidence>
<evidence type="ECO:0000256" key="2">
    <source>
        <dbReference type="ARBA" id="ARBA00022679"/>
    </source>
</evidence>
<dbReference type="InterPro" id="IPR008271">
    <property type="entry name" value="Ser/Thr_kinase_AS"/>
</dbReference>
<evidence type="ECO:0000256" key="4">
    <source>
        <dbReference type="ARBA" id="ARBA00022777"/>
    </source>
</evidence>
<dbReference type="Pfam" id="PF00211">
    <property type="entry name" value="Guanylate_cyc"/>
    <property type="match status" value="1"/>
</dbReference>
<evidence type="ECO:0000256" key="5">
    <source>
        <dbReference type="ARBA" id="ARBA00022840"/>
    </source>
</evidence>
<keyword evidence="6" id="KW-0597">Phosphoprotein</keyword>
<dbReference type="PROSITE" id="PS00108">
    <property type="entry name" value="PROTEIN_KINASE_ST"/>
    <property type="match status" value="1"/>
</dbReference>
<dbReference type="InterPro" id="IPR011006">
    <property type="entry name" value="CheY-like_superfamily"/>
</dbReference>